<accession>A0AAP0DFU6</accession>
<dbReference type="Gene3D" id="3.30.70.270">
    <property type="match status" value="2"/>
</dbReference>
<dbReference type="SUPFAM" id="SSF56672">
    <property type="entry name" value="DNA/RNA polymerases"/>
    <property type="match status" value="1"/>
</dbReference>
<dbReference type="InterPro" id="IPR000477">
    <property type="entry name" value="RT_dom"/>
</dbReference>
<dbReference type="Pfam" id="PF17919">
    <property type="entry name" value="RT_RNaseH_2"/>
    <property type="match status" value="1"/>
</dbReference>
<dbReference type="EMBL" id="JBCNJP010000010">
    <property type="protein sequence ID" value="KAK9071977.1"/>
    <property type="molecule type" value="Genomic_DNA"/>
</dbReference>
<evidence type="ECO:0000313" key="2">
    <source>
        <dbReference type="EMBL" id="KAK9071977.1"/>
    </source>
</evidence>
<proteinExistence type="predicted"/>
<comment type="caution">
    <text evidence="2">The sequence shown here is derived from an EMBL/GenBank/DDBJ whole genome shotgun (WGS) entry which is preliminary data.</text>
</comment>
<dbReference type="Proteomes" id="UP001408789">
    <property type="component" value="Unassembled WGS sequence"/>
</dbReference>
<dbReference type="InterPro" id="IPR043502">
    <property type="entry name" value="DNA/RNA_pol_sf"/>
</dbReference>
<reference evidence="2 3" key="1">
    <citation type="submission" date="2024-04" db="EMBL/GenBank/DDBJ databases">
        <title>The reference genome of an endangered Asteraceae, Deinandra increscens subsp. villosa, native to the Central Coast of California.</title>
        <authorList>
            <person name="Guilliams M."/>
            <person name="Hasenstab-Lehman K."/>
            <person name="Meyer R."/>
            <person name="Mcevoy S."/>
        </authorList>
    </citation>
    <scope>NUCLEOTIDE SEQUENCE [LARGE SCALE GENOMIC DNA]</scope>
    <source>
        <tissue evidence="2">Leaf</tissue>
    </source>
</reference>
<keyword evidence="3" id="KW-1185">Reference proteome</keyword>
<dbReference type="PROSITE" id="PS50878">
    <property type="entry name" value="RT_POL"/>
    <property type="match status" value="1"/>
</dbReference>
<dbReference type="AlphaFoldDB" id="A0AAP0DFU6"/>
<dbReference type="CDD" id="cd01647">
    <property type="entry name" value="RT_LTR"/>
    <property type="match status" value="1"/>
</dbReference>
<gene>
    <name evidence="2" type="ORF">SSX86_008408</name>
</gene>
<evidence type="ECO:0000259" key="1">
    <source>
        <dbReference type="PROSITE" id="PS50878"/>
    </source>
</evidence>
<dbReference type="Pfam" id="PF00078">
    <property type="entry name" value="RVT_1"/>
    <property type="match status" value="1"/>
</dbReference>
<dbReference type="InterPro" id="IPR041577">
    <property type="entry name" value="RT_RNaseH_2"/>
</dbReference>
<dbReference type="InterPro" id="IPR043128">
    <property type="entry name" value="Rev_trsase/Diguanyl_cyclase"/>
</dbReference>
<dbReference type="PANTHER" id="PTHR33064:SF37">
    <property type="entry name" value="RIBONUCLEASE H"/>
    <property type="match status" value="1"/>
</dbReference>
<dbReference type="PANTHER" id="PTHR33064">
    <property type="entry name" value="POL PROTEIN"/>
    <property type="match status" value="1"/>
</dbReference>
<organism evidence="2 3">
    <name type="scientific">Deinandra increscens subsp. villosa</name>
    <dbReference type="NCBI Taxonomy" id="3103831"/>
    <lineage>
        <taxon>Eukaryota</taxon>
        <taxon>Viridiplantae</taxon>
        <taxon>Streptophyta</taxon>
        <taxon>Embryophyta</taxon>
        <taxon>Tracheophyta</taxon>
        <taxon>Spermatophyta</taxon>
        <taxon>Magnoliopsida</taxon>
        <taxon>eudicotyledons</taxon>
        <taxon>Gunneridae</taxon>
        <taxon>Pentapetalae</taxon>
        <taxon>asterids</taxon>
        <taxon>campanulids</taxon>
        <taxon>Asterales</taxon>
        <taxon>Asteraceae</taxon>
        <taxon>Asteroideae</taxon>
        <taxon>Heliantheae alliance</taxon>
        <taxon>Madieae</taxon>
        <taxon>Madiinae</taxon>
        <taxon>Deinandra</taxon>
    </lineage>
</organism>
<dbReference type="InterPro" id="IPR051320">
    <property type="entry name" value="Viral_Replic_Matur_Polypro"/>
</dbReference>
<protein>
    <recommendedName>
        <fullName evidence="1">Reverse transcriptase domain-containing protein</fullName>
    </recommendedName>
</protein>
<name>A0AAP0DFU6_9ASTR</name>
<sequence length="191" mass="21321">MPFGLSNAPSTFQAAMNDIFHPALRQFVLVFFDDILIYSKTLSEHYSHLQQVFDTLAHHRYFAKFSKCVFGVSEISYLGHVISKMGVSTDLEKITAIQNWPTPLSITALRGFLGLTGYYRRFVRNYAQLAAPLTDMLQHTRTFTWSPTAQTAFEVLKAAMTSLPTLILPDFTAVFDVTTDALDIGVGGVLS</sequence>
<dbReference type="FunFam" id="3.30.70.270:FF:000020">
    <property type="entry name" value="Transposon Tf2-6 polyprotein-like Protein"/>
    <property type="match status" value="1"/>
</dbReference>
<dbReference type="FunFam" id="3.30.70.270:FF:000003">
    <property type="entry name" value="Transposon Ty3-G Gag-Pol polyprotein"/>
    <property type="match status" value="1"/>
</dbReference>
<feature type="domain" description="Reverse transcriptase" evidence="1">
    <location>
        <begin position="1"/>
        <end position="82"/>
    </location>
</feature>
<evidence type="ECO:0000313" key="3">
    <source>
        <dbReference type="Proteomes" id="UP001408789"/>
    </source>
</evidence>